<sequence>YLWHIYCHPEDMPDSDPEVIESDESDDVMEIIEGDQECNSMNETLNKMYKSPASRNSTPAK</sequence>
<reference evidence="1 2" key="1">
    <citation type="submission" date="2023-11" db="EMBL/GenBank/DDBJ databases">
        <title>Halocaridina rubra genome assembly.</title>
        <authorList>
            <person name="Smith C."/>
        </authorList>
    </citation>
    <scope>NUCLEOTIDE SEQUENCE [LARGE SCALE GENOMIC DNA]</scope>
    <source>
        <strain evidence="1">EP-1</strain>
        <tissue evidence="1">Whole</tissue>
    </source>
</reference>
<evidence type="ECO:0000313" key="2">
    <source>
        <dbReference type="Proteomes" id="UP001381693"/>
    </source>
</evidence>
<evidence type="ECO:0000313" key="1">
    <source>
        <dbReference type="EMBL" id="KAK7066219.1"/>
    </source>
</evidence>
<gene>
    <name evidence="1" type="ORF">SK128_027804</name>
</gene>
<organism evidence="1 2">
    <name type="scientific">Halocaridina rubra</name>
    <name type="common">Hawaiian red shrimp</name>
    <dbReference type="NCBI Taxonomy" id="373956"/>
    <lineage>
        <taxon>Eukaryota</taxon>
        <taxon>Metazoa</taxon>
        <taxon>Ecdysozoa</taxon>
        <taxon>Arthropoda</taxon>
        <taxon>Crustacea</taxon>
        <taxon>Multicrustacea</taxon>
        <taxon>Malacostraca</taxon>
        <taxon>Eumalacostraca</taxon>
        <taxon>Eucarida</taxon>
        <taxon>Decapoda</taxon>
        <taxon>Pleocyemata</taxon>
        <taxon>Caridea</taxon>
        <taxon>Atyoidea</taxon>
        <taxon>Atyidae</taxon>
        <taxon>Halocaridina</taxon>
    </lineage>
</organism>
<accession>A0AAN8ZWN9</accession>
<protein>
    <submittedName>
        <fullName evidence="1">Uncharacterized protein</fullName>
    </submittedName>
</protein>
<dbReference type="EMBL" id="JAXCGZ010019327">
    <property type="protein sequence ID" value="KAK7066219.1"/>
    <property type="molecule type" value="Genomic_DNA"/>
</dbReference>
<comment type="caution">
    <text evidence="1">The sequence shown here is derived from an EMBL/GenBank/DDBJ whole genome shotgun (WGS) entry which is preliminary data.</text>
</comment>
<dbReference type="Proteomes" id="UP001381693">
    <property type="component" value="Unassembled WGS sequence"/>
</dbReference>
<keyword evidence="2" id="KW-1185">Reference proteome</keyword>
<feature type="non-terminal residue" evidence="1">
    <location>
        <position position="1"/>
    </location>
</feature>
<name>A0AAN8ZWN9_HALRR</name>
<dbReference type="AlphaFoldDB" id="A0AAN8ZWN9"/>
<proteinExistence type="predicted"/>